<reference evidence="1 2" key="1">
    <citation type="submission" date="2024-09" db="EMBL/GenBank/DDBJ databases">
        <title>Novel species of the genus Pelomonas and Roseateles isolated from streams.</title>
        <authorList>
            <person name="Lu H."/>
        </authorList>
    </citation>
    <scope>NUCLEOTIDE SEQUENCE [LARGE SCALE GENOMIC DNA]</scope>
    <source>
        <strain evidence="1 2">BYS96W</strain>
    </source>
</reference>
<gene>
    <name evidence="1" type="ORF">ACG00X_21375</name>
</gene>
<protein>
    <submittedName>
        <fullName evidence="1">Uncharacterized protein</fullName>
    </submittedName>
</protein>
<accession>A0ABW7GBQ8</accession>
<name>A0ABW7GBQ8_9BURK</name>
<dbReference type="EMBL" id="JBIGIA010000021">
    <property type="protein sequence ID" value="MFG6459394.1"/>
    <property type="molecule type" value="Genomic_DNA"/>
</dbReference>
<comment type="caution">
    <text evidence="1">The sequence shown here is derived from an EMBL/GenBank/DDBJ whole genome shotgun (WGS) entry which is preliminary data.</text>
</comment>
<organism evidence="1 2">
    <name type="scientific">Pelomonas nitida</name>
    <dbReference type="NCBI Taxonomy" id="3299027"/>
    <lineage>
        <taxon>Bacteria</taxon>
        <taxon>Pseudomonadati</taxon>
        <taxon>Pseudomonadota</taxon>
        <taxon>Betaproteobacteria</taxon>
        <taxon>Burkholderiales</taxon>
        <taxon>Sphaerotilaceae</taxon>
        <taxon>Roseateles</taxon>
    </lineage>
</organism>
<evidence type="ECO:0000313" key="2">
    <source>
        <dbReference type="Proteomes" id="UP001606305"/>
    </source>
</evidence>
<sequence length="194" mass="21597">MKSETSNPRANAIRWSANKRSFTIDLLPGMNLVAVKAMSQRALDQADAQRAERRTAAMALASVRHCPVLVMALVARSIQRDDNLDQMCQLIGLRYGQLRLLVQGSRDVARQSPEFYRACATYLSCSTLSIELLAGRVEREDLVSPGNPDDQHWQSARKTADDVVVRALQVLADANSRLPAPKVSRVPEWLREAN</sequence>
<dbReference type="RefSeq" id="WP_394491341.1">
    <property type="nucleotide sequence ID" value="NZ_JBIGIA010000021.1"/>
</dbReference>
<proteinExistence type="predicted"/>
<keyword evidence="2" id="KW-1185">Reference proteome</keyword>
<dbReference type="Proteomes" id="UP001606305">
    <property type="component" value="Unassembled WGS sequence"/>
</dbReference>
<evidence type="ECO:0000313" key="1">
    <source>
        <dbReference type="EMBL" id="MFG6459394.1"/>
    </source>
</evidence>